<dbReference type="Pfam" id="PF01042">
    <property type="entry name" value="Ribonuc_L-PSP"/>
    <property type="match status" value="1"/>
</dbReference>
<dbReference type="InterPro" id="IPR006175">
    <property type="entry name" value="YjgF/YER057c/UK114"/>
</dbReference>
<dbReference type="SUPFAM" id="SSF55298">
    <property type="entry name" value="YjgF-like"/>
    <property type="match status" value="1"/>
</dbReference>
<dbReference type="RefSeq" id="WP_208691166.1">
    <property type="nucleotide sequence ID" value="NZ_CP022198.1"/>
</dbReference>
<evidence type="ECO:0000313" key="3">
    <source>
        <dbReference type="Proteomes" id="UP000250579"/>
    </source>
</evidence>
<dbReference type="PANTHER" id="PTHR11803:SF58">
    <property type="entry name" value="PROTEIN HMF1-RELATED"/>
    <property type="match status" value="1"/>
</dbReference>
<sequence>MAVDPEFIQTATAAPPGGHYSQAVAYQGLLHVSGQLPVRPDGSHSVAASFPDQARIALDNLCAILAAAGRGPQDLLKVTVYVVGIEHWPTFDRLYAGYLGDHRPARAVVPVPHLHHGYLVEIEALARAY</sequence>
<dbReference type="Proteomes" id="UP000250579">
    <property type="component" value="Chromosome"/>
</dbReference>
<dbReference type="InterPro" id="IPR035959">
    <property type="entry name" value="RutC-like_sf"/>
</dbReference>
<dbReference type="Gene3D" id="3.30.1330.40">
    <property type="entry name" value="RutC-like"/>
    <property type="match status" value="1"/>
</dbReference>
<dbReference type="GO" id="GO:0019239">
    <property type="term" value="F:deaminase activity"/>
    <property type="evidence" value="ECO:0007669"/>
    <property type="project" value="TreeGrafter"/>
</dbReference>
<dbReference type="AlphaFoldDB" id="A0A2Z5A828"/>
<dbReference type="PANTHER" id="PTHR11803">
    <property type="entry name" value="2-IMINOBUTANOATE/2-IMINOPROPANOATE DEAMINASE RIDA"/>
    <property type="match status" value="1"/>
</dbReference>
<protein>
    <submittedName>
        <fullName evidence="2">Reactive intermediate/imine deaminase</fullName>
    </submittedName>
</protein>
<organism evidence="2 3">
    <name type="scientific">Pseudomonas oryzihabitans</name>
    <dbReference type="NCBI Taxonomy" id="47885"/>
    <lineage>
        <taxon>Bacteria</taxon>
        <taxon>Pseudomonadati</taxon>
        <taxon>Pseudomonadota</taxon>
        <taxon>Gammaproteobacteria</taxon>
        <taxon>Pseudomonadales</taxon>
        <taxon>Pseudomonadaceae</taxon>
        <taxon>Pseudomonas</taxon>
    </lineage>
</organism>
<evidence type="ECO:0000256" key="1">
    <source>
        <dbReference type="ARBA" id="ARBA00010552"/>
    </source>
</evidence>
<dbReference type="GO" id="GO:0005829">
    <property type="term" value="C:cytosol"/>
    <property type="evidence" value="ECO:0007669"/>
    <property type="project" value="TreeGrafter"/>
</dbReference>
<evidence type="ECO:0000313" key="2">
    <source>
        <dbReference type="EMBL" id="AXA66935.1"/>
    </source>
</evidence>
<dbReference type="CDD" id="cd00448">
    <property type="entry name" value="YjgF_YER057c_UK114_family"/>
    <property type="match status" value="1"/>
</dbReference>
<reference evidence="2 3" key="1">
    <citation type="submission" date="2017-06" db="EMBL/GenBank/DDBJ databases">
        <title>Evolution towards high GC content and high-temperature stress adaptation in endophytic Pseudomonas oryzihabitans impacted its plant-growth promoting traits.</title>
        <authorList>
            <person name="Nascimento F.X."/>
        </authorList>
    </citation>
    <scope>NUCLEOTIDE SEQUENCE [LARGE SCALE GENOMIC DNA]</scope>
    <source>
        <strain evidence="2 3">MS8</strain>
    </source>
</reference>
<gene>
    <name evidence="2" type="ORF">CE139_14305</name>
</gene>
<name>A0A2Z5A828_9PSED</name>
<comment type="similarity">
    <text evidence="1">Belongs to the RutC family.</text>
</comment>
<accession>A0A2Z5A828</accession>
<dbReference type="EMBL" id="CP022198">
    <property type="protein sequence ID" value="AXA66935.1"/>
    <property type="molecule type" value="Genomic_DNA"/>
</dbReference>
<proteinExistence type="inferred from homology"/>